<organism evidence="1 2">
    <name type="scientific">Streblomastix strix</name>
    <dbReference type="NCBI Taxonomy" id="222440"/>
    <lineage>
        <taxon>Eukaryota</taxon>
        <taxon>Metamonada</taxon>
        <taxon>Preaxostyla</taxon>
        <taxon>Oxymonadida</taxon>
        <taxon>Streblomastigidae</taxon>
        <taxon>Streblomastix</taxon>
    </lineage>
</organism>
<dbReference type="AlphaFoldDB" id="A0A5J4U4S0"/>
<evidence type="ECO:0008006" key="3">
    <source>
        <dbReference type="Google" id="ProtNLM"/>
    </source>
</evidence>
<dbReference type="EMBL" id="SNRW01020584">
    <property type="protein sequence ID" value="KAA6365318.1"/>
    <property type="molecule type" value="Genomic_DNA"/>
</dbReference>
<name>A0A5J4U4S0_9EUKA</name>
<reference evidence="1 2" key="1">
    <citation type="submission" date="2019-03" db="EMBL/GenBank/DDBJ databases">
        <title>Single cell metagenomics reveals metabolic interactions within the superorganism composed of flagellate Streblomastix strix and complex community of Bacteroidetes bacteria on its surface.</title>
        <authorList>
            <person name="Treitli S.C."/>
            <person name="Kolisko M."/>
            <person name="Husnik F."/>
            <person name="Keeling P."/>
            <person name="Hampl V."/>
        </authorList>
    </citation>
    <scope>NUCLEOTIDE SEQUENCE [LARGE SCALE GENOMIC DNA]</scope>
    <source>
        <strain evidence="1">ST1C</strain>
    </source>
</reference>
<comment type="caution">
    <text evidence="1">The sequence shown here is derived from an EMBL/GenBank/DDBJ whole genome shotgun (WGS) entry which is preliminary data.</text>
</comment>
<dbReference type="Proteomes" id="UP000324800">
    <property type="component" value="Unassembled WGS sequence"/>
</dbReference>
<sequence>MITTDASPQSWGATLIYENQVELIQHDCWREKEEKMTSNAKEIKVIYCGLFHFEHFFKRKQDQANFILSDNITAFYDVGKQKAKEFLIERIKQVFYLVKRLKLQITTIHI</sequence>
<evidence type="ECO:0000313" key="1">
    <source>
        <dbReference type="EMBL" id="KAA6365318.1"/>
    </source>
</evidence>
<gene>
    <name evidence="1" type="ORF">EZS28_039153</name>
</gene>
<accession>A0A5J4U4S0</accession>
<protein>
    <recommendedName>
        <fullName evidence="3">Reverse transcriptase RNase H-like domain-containing protein</fullName>
    </recommendedName>
</protein>
<proteinExistence type="predicted"/>
<feature type="non-terminal residue" evidence="1">
    <location>
        <position position="110"/>
    </location>
</feature>
<evidence type="ECO:0000313" key="2">
    <source>
        <dbReference type="Proteomes" id="UP000324800"/>
    </source>
</evidence>